<organism evidence="2 3">
    <name type="scientific">Teichococcus deserti</name>
    <dbReference type="NCBI Taxonomy" id="1817963"/>
    <lineage>
        <taxon>Bacteria</taxon>
        <taxon>Pseudomonadati</taxon>
        <taxon>Pseudomonadota</taxon>
        <taxon>Alphaproteobacteria</taxon>
        <taxon>Acetobacterales</taxon>
        <taxon>Roseomonadaceae</taxon>
        <taxon>Roseomonas</taxon>
    </lineage>
</organism>
<dbReference type="Pfam" id="PF09694">
    <property type="entry name" value="Gcw_chp"/>
    <property type="match status" value="1"/>
</dbReference>
<feature type="chain" id="PRO_5012685688" evidence="1">
    <location>
        <begin position="25"/>
        <end position="249"/>
    </location>
</feature>
<dbReference type="EMBL" id="MLCO01000318">
    <property type="protein sequence ID" value="ONG46392.1"/>
    <property type="molecule type" value="Genomic_DNA"/>
</dbReference>
<evidence type="ECO:0000313" key="3">
    <source>
        <dbReference type="Proteomes" id="UP000188879"/>
    </source>
</evidence>
<name>A0A1V2GV55_9PROT</name>
<dbReference type="Proteomes" id="UP000188879">
    <property type="component" value="Unassembled WGS sequence"/>
</dbReference>
<dbReference type="OrthoDB" id="9793561at2"/>
<gene>
    <name evidence="2" type="ORF">BKE38_25405</name>
</gene>
<keyword evidence="1" id="KW-0732">Signal</keyword>
<dbReference type="RefSeq" id="WP_076960079.1">
    <property type="nucleotide sequence ID" value="NZ_MLCO01000318.1"/>
</dbReference>
<evidence type="ECO:0000313" key="2">
    <source>
        <dbReference type="EMBL" id="ONG46392.1"/>
    </source>
</evidence>
<accession>A0A1V2GV55</accession>
<evidence type="ECO:0000256" key="1">
    <source>
        <dbReference type="SAM" id="SignalP"/>
    </source>
</evidence>
<sequence>MTRLACAAGLAMAAALLAPLAASAQMRVEALGLTLSATPAAASDYLFRGISQTRNRPGAQLTVEALHDSGFYLGVFASNVAFAGSNARQELDLLAGYRFEALAIAWDLGGVVYSYPGYDRPAGGYRFDYAEAVLKASRSLDAVTLLGTAAVSPDFFGQSGLGVYVEGGADVALPLGLTASGRLGYQWIEREPRFGTPDYLTWSASLSRELAAGVTLAVGYYGTDIGRGRCSGGQKICDDRVMLTLSRRF</sequence>
<dbReference type="InterPro" id="IPR010239">
    <property type="entry name" value="CHP02001"/>
</dbReference>
<protein>
    <submittedName>
        <fullName evidence="2">Uncharacterized protein</fullName>
    </submittedName>
</protein>
<dbReference type="AlphaFoldDB" id="A0A1V2GV55"/>
<keyword evidence="3" id="KW-1185">Reference proteome</keyword>
<dbReference type="NCBIfam" id="TIGR02001">
    <property type="entry name" value="gcw_chp"/>
    <property type="match status" value="1"/>
</dbReference>
<feature type="signal peptide" evidence="1">
    <location>
        <begin position="1"/>
        <end position="24"/>
    </location>
</feature>
<reference evidence="2 3" key="1">
    <citation type="submission" date="2016-10" db="EMBL/GenBank/DDBJ databases">
        <title>Draft Genome sequence of Roseomonas sp. strain M3.</title>
        <authorList>
            <person name="Subhash Y."/>
            <person name="Lee S."/>
        </authorList>
    </citation>
    <scope>NUCLEOTIDE SEQUENCE [LARGE SCALE GENOMIC DNA]</scope>
    <source>
        <strain evidence="2 3">M3</strain>
    </source>
</reference>
<comment type="caution">
    <text evidence="2">The sequence shown here is derived from an EMBL/GenBank/DDBJ whole genome shotgun (WGS) entry which is preliminary data.</text>
</comment>
<proteinExistence type="predicted"/>